<evidence type="ECO:0000256" key="4">
    <source>
        <dbReference type="ARBA" id="ARBA00022692"/>
    </source>
</evidence>
<keyword evidence="5 7" id="KW-1133">Transmembrane helix</keyword>
<feature type="transmembrane region" description="Helical" evidence="7">
    <location>
        <begin position="55"/>
        <end position="75"/>
    </location>
</feature>
<dbReference type="PRINTS" id="PR01988">
    <property type="entry name" value="EXPORTERBACE"/>
</dbReference>
<gene>
    <name evidence="8" type="ORF">KSZ_29470</name>
</gene>
<dbReference type="PANTHER" id="PTHR23513:SF6">
    <property type="entry name" value="MAJOR FACILITATOR SUPERFAMILY ASSOCIATED DOMAIN-CONTAINING PROTEIN"/>
    <property type="match status" value="1"/>
</dbReference>
<evidence type="ECO:0000313" key="8">
    <source>
        <dbReference type="EMBL" id="GHO84941.1"/>
    </source>
</evidence>
<dbReference type="Proteomes" id="UP000635565">
    <property type="component" value="Unassembled WGS sequence"/>
</dbReference>
<dbReference type="InterPro" id="IPR036259">
    <property type="entry name" value="MFS_trans_sf"/>
</dbReference>
<reference evidence="8 9" key="1">
    <citation type="journal article" date="2021" name="Int. J. Syst. Evol. Microbiol.">
        <title>Reticulibacter mediterranei gen. nov., sp. nov., within the new family Reticulibacteraceae fam. nov., and Ktedonospora formicarum gen. nov., sp. nov., Ktedonobacter robiniae sp. nov., Dictyobacter formicarum sp. nov. and Dictyobacter arantiisoli sp. nov., belonging to the class Ktedonobacteria.</title>
        <authorList>
            <person name="Yabe S."/>
            <person name="Zheng Y."/>
            <person name="Wang C.M."/>
            <person name="Sakai Y."/>
            <person name="Abe K."/>
            <person name="Yokota A."/>
            <person name="Donadio S."/>
            <person name="Cavaletti L."/>
            <person name="Monciardini P."/>
        </authorList>
    </citation>
    <scope>NUCLEOTIDE SEQUENCE [LARGE SCALE GENOMIC DNA]</scope>
    <source>
        <strain evidence="8 9">SOSP1-9</strain>
    </source>
</reference>
<keyword evidence="3" id="KW-1003">Cell membrane</keyword>
<evidence type="ECO:0000256" key="1">
    <source>
        <dbReference type="ARBA" id="ARBA00004651"/>
    </source>
</evidence>
<comment type="caution">
    <text evidence="8">The sequence shown here is derived from an EMBL/GenBank/DDBJ whole genome shotgun (WGS) entry which is preliminary data.</text>
</comment>
<dbReference type="Gene3D" id="1.20.1250.20">
    <property type="entry name" value="MFS general substrate transporter like domains"/>
    <property type="match status" value="1"/>
</dbReference>
<dbReference type="SUPFAM" id="SSF103473">
    <property type="entry name" value="MFS general substrate transporter"/>
    <property type="match status" value="1"/>
</dbReference>
<feature type="transmembrane region" description="Helical" evidence="7">
    <location>
        <begin position="96"/>
        <end position="122"/>
    </location>
</feature>
<feature type="transmembrane region" description="Helical" evidence="7">
    <location>
        <begin position="225"/>
        <end position="251"/>
    </location>
</feature>
<feature type="transmembrane region" description="Helical" evidence="7">
    <location>
        <begin position="148"/>
        <end position="169"/>
    </location>
</feature>
<name>A0ABQ3VHJ5_9CHLR</name>
<organism evidence="8 9">
    <name type="scientific">Dictyobacter formicarum</name>
    <dbReference type="NCBI Taxonomy" id="2778368"/>
    <lineage>
        <taxon>Bacteria</taxon>
        <taxon>Bacillati</taxon>
        <taxon>Chloroflexota</taxon>
        <taxon>Ktedonobacteria</taxon>
        <taxon>Ktedonobacterales</taxon>
        <taxon>Dictyobacteraceae</taxon>
        <taxon>Dictyobacter</taxon>
    </lineage>
</organism>
<comment type="subcellular location">
    <subcellularLocation>
        <location evidence="1">Cell membrane</location>
        <topology evidence="1">Multi-pass membrane protein</topology>
    </subcellularLocation>
</comment>
<evidence type="ECO:0000256" key="6">
    <source>
        <dbReference type="ARBA" id="ARBA00023136"/>
    </source>
</evidence>
<feature type="transmembrane region" description="Helical" evidence="7">
    <location>
        <begin position="263"/>
        <end position="284"/>
    </location>
</feature>
<dbReference type="EMBL" id="BNJJ01000007">
    <property type="protein sequence ID" value="GHO84941.1"/>
    <property type="molecule type" value="Genomic_DNA"/>
</dbReference>
<evidence type="ECO:0000256" key="7">
    <source>
        <dbReference type="SAM" id="Phobius"/>
    </source>
</evidence>
<proteinExistence type="predicted"/>
<feature type="transmembrane region" description="Helical" evidence="7">
    <location>
        <begin position="176"/>
        <end position="195"/>
    </location>
</feature>
<evidence type="ECO:0000256" key="5">
    <source>
        <dbReference type="ARBA" id="ARBA00022989"/>
    </source>
</evidence>
<protein>
    <submittedName>
        <fullName evidence="8">MFS transporter</fullName>
    </submittedName>
</protein>
<evidence type="ECO:0000256" key="2">
    <source>
        <dbReference type="ARBA" id="ARBA00022448"/>
    </source>
</evidence>
<dbReference type="InterPro" id="IPR010290">
    <property type="entry name" value="TM_effector"/>
</dbReference>
<evidence type="ECO:0000256" key="3">
    <source>
        <dbReference type="ARBA" id="ARBA00022475"/>
    </source>
</evidence>
<evidence type="ECO:0000313" key="9">
    <source>
        <dbReference type="Proteomes" id="UP000635565"/>
    </source>
</evidence>
<feature type="transmembrane region" description="Helical" evidence="7">
    <location>
        <begin position="20"/>
        <end position="43"/>
    </location>
</feature>
<feature type="transmembrane region" description="Helical" evidence="7">
    <location>
        <begin position="380"/>
        <end position="399"/>
    </location>
</feature>
<accession>A0ABQ3VHJ5</accession>
<keyword evidence="6 7" id="KW-0472">Membrane</keyword>
<dbReference type="RefSeq" id="WP_201362562.1">
    <property type="nucleotide sequence ID" value="NZ_BNJJ01000007.1"/>
</dbReference>
<dbReference type="Pfam" id="PF05977">
    <property type="entry name" value="MFS_3"/>
    <property type="match status" value="1"/>
</dbReference>
<keyword evidence="9" id="KW-1185">Reference proteome</keyword>
<keyword evidence="2" id="KW-0813">Transport</keyword>
<dbReference type="CDD" id="cd06173">
    <property type="entry name" value="MFS_MefA_like"/>
    <property type="match status" value="1"/>
</dbReference>
<feature type="transmembrane region" description="Helical" evidence="7">
    <location>
        <begin position="350"/>
        <end position="374"/>
    </location>
</feature>
<feature type="transmembrane region" description="Helical" evidence="7">
    <location>
        <begin position="313"/>
        <end position="338"/>
    </location>
</feature>
<sequence length="406" mass="43404">MKLRAIKRVFLPLSYRNFRLLWIGQAISALGNPFQSVALIWLILQRNGSPLDLTLLLMALSVPQALVTLVGGVITDRLDARTVIFWSDTTRMVISGAIALLAFVGVLPLWLLGLLLIVYSIASGIFNPAAGSITPHLLPREALDGGNALMQLLTQIGTFLGAVPAGIIVARSSPMVAFALNAISFAFAVFVTWLMTPLDRVEKSSSSSVFQDALQGFIYLGSTPWLVSLLLIDACAAIAAIGPIAIGLPLLAKDVLHVGATGYSFLIWSFACGSIIGMLVPLFGGPRHRRGRFFCLLQLVEGPLLAGVAFSPLLIAMFCLMGVAFLNGILVVLFLSLIQEHVSRGLLGRVMSFFMLASIGFVPFSQSISGYIAARAGVQNLFITAGLLTTLSAFFGLLIPSLRTLD</sequence>
<dbReference type="PANTHER" id="PTHR23513">
    <property type="entry name" value="INTEGRAL MEMBRANE EFFLUX PROTEIN-RELATED"/>
    <property type="match status" value="1"/>
</dbReference>
<dbReference type="InterPro" id="IPR022324">
    <property type="entry name" value="Bacilysin_exporter_BacE_put"/>
</dbReference>
<keyword evidence="4 7" id="KW-0812">Transmembrane</keyword>